<dbReference type="RefSeq" id="WP_186084369.1">
    <property type="nucleotide sequence ID" value="NZ_BMDB01000003.1"/>
</dbReference>
<dbReference type="InterPro" id="IPR023660">
    <property type="entry name" value="Arg_Kinase"/>
</dbReference>
<evidence type="ECO:0000256" key="5">
    <source>
        <dbReference type="PROSITE-ProRule" id="PRU00843"/>
    </source>
</evidence>
<dbReference type="GO" id="GO:0004111">
    <property type="term" value="F:creatine kinase activity"/>
    <property type="evidence" value="ECO:0007669"/>
    <property type="project" value="InterPro"/>
</dbReference>
<evidence type="ECO:0000256" key="6">
    <source>
        <dbReference type="RuleBase" id="RU000505"/>
    </source>
</evidence>
<dbReference type="PANTHER" id="PTHR11547:SF38">
    <property type="entry name" value="ARGININE KINASE 1-RELATED"/>
    <property type="match status" value="1"/>
</dbReference>
<feature type="domain" description="Phosphagen kinase C-terminal" evidence="7">
    <location>
        <begin position="14"/>
        <end position="236"/>
    </location>
</feature>
<sequence length="339" mass="39066">MVDTWLDEKTSNKIVMSSRIRLARNIEGLPFPHMLQSNEALESLADSVSETFSDYKTLDMRAFNILDKALMVEEFLISPRFLKQGVRLILSEDKHASIMIGEEDHIRIQVVDTSKTLEELYKTASDIDDALEKNVEYAFDTNYGFKTACPTNVGTGLRASVMLHLPALSKNRRIKRVMDALTRMGYTLRGIYGEGSVPLGEMYQLSNQVTLGVDEHTILENLEDIKNQIVAEEEKTRQWFYHNRALTVRDSVFRSYGLLTYAQKMSLEEAAEHLSNIKYGVDMEMLEVENFQFQKWMCVIQHAFIRKRIEDQNLEYTSLEEAENRERAILIKELLGGNE</sequence>
<dbReference type="GO" id="GO:0046314">
    <property type="term" value="P:phosphocreatine biosynthetic process"/>
    <property type="evidence" value="ECO:0007669"/>
    <property type="project" value="InterPro"/>
</dbReference>
<dbReference type="CDD" id="cd07930">
    <property type="entry name" value="bacterial_phosphagen_kinase"/>
    <property type="match status" value="1"/>
</dbReference>
<dbReference type="InterPro" id="IPR000749">
    <property type="entry name" value="ATP-guanido_PTrfase"/>
</dbReference>
<dbReference type="Pfam" id="PF00217">
    <property type="entry name" value="ATP-gua_Ptrans"/>
    <property type="match status" value="1"/>
</dbReference>
<name>A0A6V7R030_9BACL</name>
<dbReference type="InterPro" id="IPR022415">
    <property type="entry name" value="ATP-guanido_PTrfase_AS"/>
</dbReference>
<evidence type="ECO:0000256" key="2">
    <source>
        <dbReference type="ARBA" id="ARBA00022741"/>
    </source>
</evidence>
<dbReference type="EMBL" id="CAJEWE010000003">
    <property type="protein sequence ID" value="CAD2070671.1"/>
    <property type="molecule type" value="Genomic_DNA"/>
</dbReference>
<dbReference type="PROSITE" id="PS00112">
    <property type="entry name" value="PHOSPHAGEN_KINASE"/>
    <property type="match status" value="1"/>
</dbReference>
<keyword evidence="2 5" id="KW-0547">Nucleotide-binding</keyword>
<dbReference type="Proteomes" id="UP000521032">
    <property type="component" value="Unassembled WGS sequence"/>
</dbReference>
<feature type="binding site" evidence="5">
    <location>
        <begin position="189"/>
        <end position="194"/>
    </location>
    <ligand>
        <name>ATP</name>
        <dbReference type="ChEBI" id="CHEBI:30616"/>
    </ligand>
</feature>
<keyword evidence="1 5" id="KW-0808">Transferase</keyword>
<protein>
    <submittedName>
        <fullName evidence="8">ATP:guanido phosphotransferase</fullName>
    </submittedName>
</protein>
<evidence type="ECO:0000256" key="4">
    <source>
        <dbReference type="ARBA" id="ARBA00022840"/>
    </source>
</evidence>
<dbReference type="GO" id="GO:0005615">
    <property type="term" value="C:extracellular space"/>
    <property type="evidence" value="ECO:0007669"/>
    <property type="project" value="TreeGrafter"/>
</dbReference>
<evidence type="ECO:0000256" key="1">
    <source>
        <dbReference type="ARBA" id="ARBA00022679"/>
    </source>
</evidence>
<dbReference type="PANTHER" id="PTHR11547">
    <property type="entry name" value="ARGININE OR CREATINE KINASE"/>
    <property type="match status" value="1"/>
</dbReference>
<organism evidence="8 9">
    <name type="scientific">Phocicoccus schoeneichii</name>
    <dbReference type="NCBI Taxonomy" id="1812261"/>
    <lineage>
        <taxon>Bacteria</taxon>
        <taxon>Bacillati</taxon>
        <taxon>Bacillota</taxon>
        <taxon>Bacilli</taxon>
        <taxon>Bacillales</taxon>
        <taxon>Salinicoccaceae</taxon>
        <taxon>Phocicoccus</taxon>
    </lineage>
</organism>
<dbReference type="AlphaFoldDB" id="A0A6V7R030"/>
<feature type="binding site" evidence="5">
    <location>
        <begin position="158"/>
        <end position="162"/>
    </location>
    <ligand>
        <name>ATP</name>
        <dbReference type="ChEBI" id="CHEBI:30616"/>
    </ligand>
</feature>
<comment type="caution">
    <text evidence="5">Lacks conserved residue(s) required for the propagation of feature annotation.</text>
</comment>
<dbReference type="InterPro" id="IPR022414">
    <property type="entry name" value="ATP-guanido_PTrfase_cat"/>
</dbReference>
<dbReference type="SUPFAM" id="SSF55931">
    <property type="entry name" value="Glutamine synthetase/guanido kinase"/>
    <property type="match status" value="1"/>
</dbReference>
<evidence type="ECO:0000313" key="9">
    <source>
        <dbReference type="Proteomes" id="UP000521032"/>
    </source>
</evidence>
<reference evidence="8 9" key="1">
    <citation type="submission" date="2020-07" db="EMBL/GenBank/DDBJ databases">
        <authorList>
            <person name="Criscuolo A."/>
        </authorList>
    </citation>
    <scope>NUCLEOTIDE SEQUENCE [LARGE SCALE GENOMIC DNA]</scope>
    <source>
        <strain evidence="9">CIP 111030</strain>
    </source>
</reference>
<feature type="binding site" evidence="5">
    <location>
        <begin position="17"/>
        <end position="21"/>
    </location>
    <ligand>
        <name>ATP</name>
        <dbReference type="ChEBI" id="CHEBI:30616"/>
    </ligand>
</feature>
<accession>A0A6V7R030</accession>
<comment type="similarity">
    <text evidence="5 6">Belongs to the ATP:guanido phosphotransferase family.</text>
</comment>
<feature type="binding site" evidence="5">
    <location>
        <position position="107"/>
    </location>
    <ligand>
        <name>ATP</name>
        <dbReference type="ChEBI" id="CHEBI:30616"/>
    </ligand>
</feature>
<gene>
    <name evidence="8" type="ORF">JEOSCH030_00063</name>
</gene>
<keyword evidence="9" id="KW-1185">Reference proteome</keyword>
<comment type="caution">
    <text evidence="8">The sequence shown here is derived from an EMBL/GenBank/DDBJ whole genome shotgun (WGS) entry which is preliminary data.</text>
</comment>
<keyword evidence="4 5" id="KW-0067">ATP-binding</keyword>
<proteinExistence type="inferred from homology"/>
<dbReference type="PROSITE" id="PS51510">
    <property type="entry name" value="PHOSPHAGEN_KINASE_C"/>
    <property type="match status" value="1"/>
</dbReference>
<dbReference type="InterPro" id="IPR014746">
    <property type="entry name" value="Gln_synth/guanido_kin_cat_dom"/>
</dbReference>
<evidence type="ECO:0000259" key="7">
    <source>
        <dbReference type="PROSITE" id="PS51510"/>
    </source>
</evidence>
<evidence type="ECO:0000313" key="8">
    <source>
        <dbReference type="EMBL" id="CAD2070671.1"/>
    </source>
</evidence>
<keyword evidence="3 5" id="KW-0418">Kinase</keyword>
<dbReference type="Gene3D" id="3.30.590.10">
    <property type="entry name" value="Glutamine synthetase/guanido kinase, catalytic domain"/>
    <property type="match status" value="1"/>
</dbReference>
<dbReference type="GO" id="GO:0005524">
    <property type="term" value="F:ATP binding"/>
    <property type="evidence" value="ECO:0007669"/>
    <property type="project" value="UniProtKB-UniRule"/>
</dbReference>
<evidence type="ECO:0000256" key="3">
    <source>
        <dbReference type="ARBA" id="ARBA00022777"/>
    </source>
</evidence>